<feature type="region of interest" description="Disordered" evidence="1">
    <location>
        <begin position="1"/>
        <end position="45"/>
    </location>
</feature>
<gene>
    <name evidence="2" type="ORF">OSTQU699_LOCUS7413</name>
</gene>
<organism evidence="2 3">
    <name type="scientific">Ostreobium quekettii</name>
    <dbReference type="NCBI Taxonomy" id="121088"/>
    <lineage>
        <taxon>Eukaryota</taxon>
        <taxon>Viridiplantae</taxon>
        <taxon>Chlorophyta</taxon>
        <taxon>core chlorophytes</taxon>
        <taxon>Ulvophyceae</taxon>
        <taxon>TCBD clade</taxon>
        <taxon>Bryopsidales</taxon>
        <taxon>Ostreobineae</taxon>
        <taxon>Ostreobiaceae</taxon>
        <taxon>Ostreobium</taxon>
    </lineage>
</organism>
<reference evidence="2" key="1">
    <citation type="submission" date="2020-12" db="EMBL/GenBank/DDBJ databases">
        <authorList>
            <person name="Iha C."/>
        </authorList>
    </citation>
    <scope>NUCLEOTIDE SEQUENCE</scope>
</reference>
<comment type="caution">
    <text evidence="2">The sequence shown here is derived from an EMBL/GenBank/DDBJ whole genome shotgun (WGS) entry which is preliminary data.</text>
</comment>
<evidence type="ECO:0000313" key="3">
    <source>
        <dbReference type="Proteomes" id="UP000708148"/>
    </source>
</evidence>
<accession>A0A8S1JE82</accession>
<protein>
    <submittedName>
        <fullName evidence="2">Uncharacterized protein</fullName>
    </submittedName>
</protein>
<evidence type="ECO:0000313" key="2">
    <source>
        <dbReference type="EMBL" id="CAD7702056.1"/>
    </source>
</evidence>
<dbReference type="EMBL" id="CAJHUC010001696">
    <property type="protein sequence ID" value="CAD7702056.1"/>
    <property type="molecule type" value="Genomic_DNA"/>
</dbReference>
<keyword evidence="3" id="KW-1185">Reference proteome</keyword>
<dbReference type="OrthoDB" id="757982at2759"/>
<feature type="compositionally biased region" description="Polar residues" evidence="1">
    <location>
        <begin position="1"/>
        <end position="17"/>
    </location>
</feature>
<name>A0A8S1JE82_9CHLO</name>
<sequence length="100" mass="11036">MQQRRTSKPTPKSSQFKRMQKPRMQGGLHTLAADGTPNGFHPPTDGVFRAIPNVVPQPNGKIFSQHGVWTATIEIVGEMYQAYFDSQEDALEAFNAAGYG</sequence>
<dbReference type="AlphaFoldDB" id="A0A8S1JE82"/>
<proteinExistence type="predicted"/>
<dbReference type="Proteomes" id="UP000708148">
    <property type="component" value="Unassembled WGS sequence"/>
</dbReference>
<evidence type="ECO:0000256" key="1">
    <source>
        <dbReference type="SAM" id="MobiDB-lite"/>
    </source>
</evidence>